<dbReference type="Pfam" id="PF04954">
    <property type="entry name" value="SIP"/>
    <property type="match status" value="1"/>
</dbReference>
<evidence type="ECO:0000313" key="4">
    <source>
        <dbReference type="Proteomes" id="UP001243846"/>
    </source>
</evidence>
<feature type="region of interest" description="Disordered" evidence="1">
    <location>
        <begin position="80"/>
        <end position="124"/>
    </location>
</feature>
<reference evidence="4" key="1">
    <citation type="journal article" date="2019" name="Int. J. Syst. Evol. Microbiol.">
        <title>The Global Catalogue of Microorganisms (GCM) 10K type strain sequencing project: providing services to taxonomists for standard genome sequencing and annotation.</title>
        <authorList>
            <consortium name="The Broad Institute Genomics Platform"/>
            <consortium name="The Broad Institute Genome Sequencing Center for Infectious Disease"/>
            <person name="Wu L."/>
            <person name="Ma J."/>
        </authorList>
    </citation>
    <scope>NUCLEOTIDE SEQUENCE [LARGE SCALE GENOMIC DNA]</scope>
    <source>
        <strain evidence="4">CECT 8482</strain>
    </source>
</reference>
<evidence type="ECO:0000313" key="3">
    <source>
        <dbReference type="EMBL" id="MDN3712570.1"/>
    </source>
</evidence>
<accession>A0ABT8DAU6</accession>
<dbReference type="InterPro" id="IPR007037">
    <property type="entry name" value="SIP_rossman_dom"/>
</dbReference>
<proteinExistence type="predicted"/>
<protein>
    <submittedName>
        <fullName evidence="3">SIP domain-containing protein</fullName>
    </submittedName>
</protein>
<sequence length="124" mass="13177">MAIGQKRRLSDAAGRGITTSHLPQDTPALLQALRLIAATQGPFDDSFFWMAAERGAVSQLRGLLLDELGIDSKATHLSAYWSDPHSPAERPARRSGGRVSRPDQSANPSPRSAALATGDDRTGG</sequence>
<dbReference type="Proteomes" id="UP001243846">
    <property type="component" value="Unassembled WGS sequence"/>
</dbReference>
<dbReference type="InterPro" id="IPR039261">
    <property type="entry name" value="FNR_nucleotide-bd"/>
</dbReference>
<name>A0ABT8DAU6_9RHOB</name>
<gene>
    <name evidence="3" type="ORF">QWZ10_13960</name>
</gene>
<feature type="region of interest" description="Disordered" evidence="1">
    <location>
        <begin position="1"/>
        <end position="24"/>
    </location>
</feature>
<comment type="caution">
    <text evidence="3">The sequence shown here is derived from an EMBL/GenBank/DDBJ whole genome shotgun (WGS) entry which is preliminary data.</text>
</comment>
<evidence type="ECO:0000259" key="2">
    <source>
        <dbReference type="Pfam" id="PF04954"/>
    </source>
</evidence>
<keyword evidence="4" id="KW-1185">Reference proteome</keyword>
<feature type="domain" description="SIP-like Rossmann fold" evidence="2">
    <location>
        <begin position="20"/>
        <end position="82"/>
    </location>
</feature>
<dbReference type="Gene3D" id="3.40.50.80">
    <property type="entry name" value="Nucleotide-binding domain of ferredoxin-NADP reductase (FNR) module"/>
    <property type="match status" value="1"/>
</dbReference>
<dbReference type="EMBL" id="JAUFRC010000001">
    <property type="protein sequence ID" value="MDN3712570.1"/>
    <property type="molecule type" value="Genomic_DNA"/>
</dbReference>
<evidence type="ECO:0000256" key="1">
    <source>
        <dbReference type="SAM" id="MobiDB-lite"/>
    </source>
</evidence>
<organism evidence="3 4">
    <name type="scientific">Paracoccus cavernae</name>
    <dbReference type="NCBI Taxonomy" id="1571207"/>
    <lineage>
        <taxon>Bacteria</taxon>
        <taxon>Pseudomonadati</taxon>
        <taxon>Pseudomonadota</taxon>
        <taxon>Alphaproteobacteria</taxon>
        <taxon>Rhodobacterales</taxon>
        <taxon>Paracoccaceae</taxon>
        <taxon>Paracoccus</taxon>
    </lineage>
</organism>